<dbReference type="GO" id="GO:0005829">
    <property type="term" value="C:cytosol"/>
    <property type="evidence" value="ECO:0007669"/>
    <property type="project" value="TreeGrafter"/>
</dbReference>
<evidence type="ECO:0000313" key="3">
    <source>
        <dbReference type="EMBL" id="SIR40492.1"/>
    </source>
</evidence>
<gene>
    <name evidence="3" type="ORF">SAMN05421828_12922</name>
</gene>
<proteinExistence type="predicted"/>
<dbReference type="InterPro" id="IPR051199">
    <property type="entry name" value="LPS_LOS_Heptosyltrfase"/>
</dbReference>
<evidence type="ECO:0000256" key="2">
    <source>
        <dbReference type="ARBA" id="ARBA00022679"/>
    </source>
</evidence>
<evidence type="ECO:0000313" key="4">
    <source>
        <dbReference type="Proteomes" id="UP000186308"/>
    </source>
</evidence>
<accession>A0A8G2CNA9</accession>
<dbReference type="GO" id="GO:0009244">
    <property type="term" value="P:lipopolysaccharide core region biosynthetic process"/>
    <property type="evidence" value="ECO:0007669"/>
    <property type="project" value="TreeGrafter"/>
</dbReference>
<dbReference type="PANTHER" id="PTHR30160">
    <property type="entry name" value="TETRAACYLDISACCHARIDE 4'-KINASE-RELATED"/>
    <property type="match status" value="1"/>
</dbReference>
<name>A0A8G2CNA9_ACIRU</name>
<dbReference type="GO" id="GO:0008713">
    <property type="term" value="F:ADP-heptose-lipopolysaccharide heptosyltransferase activity"/>
    <property type="evidence" value="ECO:0007669"/>
    <property type="project" value="TreeGrafter"/>
</dbReference>
<comment type="caution">
    <text evidence="3">The sequence shown here is derived from an EMBL/GenBank/DDBJ whole genome shotgun (WGS) entry which is preliminary data.</text>
</comment>
<reference evidence="3 4" key="1">
    <citation type="submission" date="2017-01" db="EMBL/GenBank/DDBJ databases">
        <authorList>
            <person name="Varghese N."/>
            <person name="Submissions S."/>
        </authorList>
    </citation>
    <scope>NUCLEOTIDE SEQUENCE [LARGE SCALE GENOMIC DNA]</scope>
    <source>
        <strain evidence="3 4">ATCC 35905</strain>
    </source>
</reference>
<sequence>MKILVIRHGALGDIVLSLPAFAGIRAHHPNAIITLLTTAPFAALLAQSPWFDHVTIDTKPAPWNLPGLLALRRALTGFDFVYDLQTSSRSSRYHRLSGAPKWSGIAPGSTHRHANPARNTMHSRERIAEQLAIAGIPNLPTPDLTWLATQPPPGLPPRFTALIPGASPHRPEKRWPAANFGALATTLTTQAVILGTRAEQPIAAEIRHLCPTAIDLTGRTTLPQLAATLARATLAIGNDTGPMHLAAALNTRCIVLFGGASDPALTAPRMPDGAWPTIIRARDLADLPVSDVAAAIGDR</sequence>
<dbReference type="Pfam" id="PF01075">
    <property type="entry name" value="Glyco_transf_9"/>
    <property type="match status" value="1"/>
</dbReference>
<keyword evidence="2 3" id="KW-0808">Transferase</keyword>
<dbReference type="CDD" id="cd03789">
    <property type="entry name" value="GT9_LPS_heptosyltransferase"/>
    <property type="match status" value="1"/>
</dbReference>
<evidence type="ECO:0000256" key="1">
    <source>
        <dbReference type="ARBA" id="ARBA00022676"/>
    </source>
</evidence>
<dbReference type="PANTHER" id="PTHR30160:SF1">
    <property type="entry name" value="LIPOPOLYSACCHARIDE 1,2-N-ACETYLGLUCOSAMINETRANSFERASE-RELATED"/>
    <property type="match status" value="1"/>
</dbReference>
<dbReference type="EMBL" id="FTNE01000029">
    <property type="protein sequence ID" value="SIR40492.1"/>
    <property type="molecule type" value="Genomic_DNA"/>
</dbReference>
<dbReference type="OrthoDB" id="9807356at2"/>
<protein>
    <submittedName>
        <fullName evidence="3">ADP-heptose:LPS heptosyltransferase</fullName>
    </submittedName>
</protein>
<dbReference type="RefSeq" id="WP_029313156.1">
    <property type="nucleotide sequence ID" value="NZ_FTNE01000029.1"/>
</dbReference>
<dbReference type="Proteomes" id="UP000186308">
    <property type="component" value="Unassembled WGS sequence"/>
</dbReference>
<keyword evidence="4" id="KW-1185">Reference proteome</keyword>
<keyword evidence="1" id="KW-0328">Glycosyltransferase</keyword>
<dbReference type="SUPFAM" id="SSF53756">
    <property type="entry name" value="UDP-Glycosyltransferase/glycogen phosphorylase"/>
    <property type="match status" value="1"/>
</dbReference>
<dbReference type="InterPro" id="IPR002201">
    <property type="entry name" value="Glyco_trans_9"/>
</dbReference>
<dbReference type="Gene3D" id="3.40.50.2000">
    <property type="entry name" value="Glycogen Phosphorylase B"/>
    <property type="match status" value="2"/>
</dbReference>
<dbReference type="AlphaFoldDB" id="A0A8G2CNA9"/>
<organism evidence="3 4">
    <name type="scientific">Acidiphilium rubrum</name>
    <dbReference type="NCBI Taxonomy" id="526"/>
    <lineage>
        <taxon>Bacteria</taxon>
        <taxon>Pseudomonadati</taxon>
        <taxon>Pseudomonadota</taxon>
        <taxon>Alphaproteobacteria</taxon>
        <taxon>Acetobacterales</taxon>
        <taxon>Acidocellaceae</taxon>
        <taxon>Acidiphilium</taxon>
    </lineage>
</organism>